<comment type="caution">
    <text evidence="1">The sequence shown here is derived from an EMBL/GenBank/DDBJ whole genome shotgun (WGS) entry which is preliminary data.</text>
</comment>
<dbReference type="GO" id="GO:0016787">
    <property type="term" value="F:hydrolase activity"/>
    <property type="evidence" value="ECO:0007669"/>
    <property type="project" value="UniProtKB-KW"/>
</dbReference>
<reference evidence="1" key="1">
    <citation type="submission" date="2022-10" db="EMBL/GenBank/DDBJ databases">
        <title>Luteolibacter sp. GHJ8, whole genome shotgun sequencing project.</title>
        <authorList>
            <person name="Zhao G."/>
            <person name="Shen L."/>
        </authorList>
    </citation>
    <scope>NUCLEOTIDE SEQUENCE</scope>
    <source>
        <strain evidence="1">GHJ8</strain>
    </source>
</reference>
<dbReference type="Gene3D" id="1.10.150.240">
    <property type="entry name" value="Putative phosphatase, domain 2"/>
    <property type="match status" value="1"/>
</dbReference>
<dbReference type="Gene3D" id="3.40.50.1000">
    <property type="entry name" value="HAD superfamily/HAD-like"/>
    <property type="match status" value="1"/>
</dbReference>
<dbReference type="InterPro" id="IPR006439">
    <property type="entry name" value="HAD-SF_hydro_IA"/>
</dbReference>
<dbReference type="InterPro" id="IPR041492">
    <property type="entry name" value="HAD_2"/>
</dbReference>
<dbReference type="SUPFAM" id="SSF56784">
    <property type="entry name" value="HAD-like"/>
    <property type="match status" value="1"/>
</dbReference>
<dbReference type="NCBIfam" id="TIGR01509">
    <property type="entry name" value="HAD-SF-IA-v3"/>
    <property type="match status" value="1"/>
</dbReference>
<evidence type="ECO:0000313" key="1">
    <source>
        <dbReference type="EMBL" id="MCW1915509.1"/>
    </source>
</evidence>
<evidence type="ECO:0000313" key="2">
    <source>
        <dbReference type="Proteomes" id="UP001165653"/>
    </source>
</evidence>
<keyword evidence="1" id="KW-0378">Hydrolase</keyword>
<organism evidence="1 2">
    <name type="scientific">Luteolibacter rhizosphaerae</name>
    <dbReference type="NCBI Taxonomy" id="2989719"/>
    <lineage>
        <taxon>Bacteria</taxon>
        <taxon>Pseudomonadati</taxon>
        <taxon>Verrucomicrobiota</taxon>
        <taxon>Verrucomicrobiia</taxon>
        <taxon>Verrucomicrobiales</taxon>
        <taxon>Verrucomicrobiaceae</taxon>
        <taxon>Luteolibacter</taxon>
    </lineage>
</organism>
<dbReference type="EMBL" id="JAPDDR010000009">
    <property type="protein sequence ID" value="MCW1915509.1"/>
    <property type="molecule type" value="Genomic_DNA"/>
</dbReference>
<dbReference type="InterPro" id="IPR023214">
    <property type="entry name" value="HAD_sf"/>
</dbReference>
<proteinExistence type="predicted"/>
<dbReference type="RefSeq" id="WP_264515059.1">
    <property type="nucleotide sequence ID" value="NZ_JAPDDR010000009.1"/>
</dbReference>
<keyword evidence="2" id="KW-1185">Reference proteome</keyword>
<dbReference type="PANTHER" id="PTHR43611">
    <property type="entry name" value="ALPHA-D-GLUCOSE 1-PHOSPHATE PHOSPHATASE"/>
    <property type="match status" value="1"/>
</dbReference>
<dbReference type="InterPro" id="IPR023198">
    <property type="entry name" value="PGP-like_dom2"/>
</dbReference>
<name>A0ABT3G7S8_9BACT</name>
<dbReference type="Pfam" id="PF13419">
    <property type="entry name" value="HAD_2"/>
    <property type="match status" value="1"/>
</dbReference>
<gene>
    <name evidence="1" type="ORF">OJ996_18125</name>
</gene>
<dbReference type="Proteomes" id="UP001165653">
    <property type="component" value="Unassembled WGS sequence"/>
</dbReference>
<dbReference type="SFLD" id="SFLDG01129">
    <property type="entry name" value="C1.5:_HAD__Beta-PGM__Phosphata"/>
    <property type="match status" value="1"/>
</dbReference>
<accession>A0ABT3G7S8</accession>
<dbReference type="PANTHER" id="PTHR43611:SF3">
    <property type="entry name" value="FLAVIN MONONUCLEOTIDE HYDROLASE 1, CHLOROPLATIC"/>
    <property type="match status" value="1"/>
</dbReference>
<dbReference type="SFLD" id="SFLDS00003">
    <property type="entry name" value="Haloacid_Dehalogenase"/>
    <property type="match status" value="1"/>
</dbReference>
<dbReference type="InterPro" id="IPR036412">
    <property type="entry name" value="HAD-like_sf"/>
</dbReference>
<protein>
    <submittedName>
        <fullName evidence="1">HAD-IA family hydrolase</fullName>
    </submittedName>
</protein>
<sequence length="199" mass="22845">MTFLFDIGRVLLDFHFEKSLVTLLPEVTADAEVKLAALLARKDDFEGGLIPNDEYIPWAIESLGGQVTPEIFMDAWRNIFTPNEPMWRVVESLAAGGHHLILFSNTNGIHCPWIFETYEIFRHFKGAVLSHEAKGIKPHDPIYEYAIREHGLKPAETRYIDDLGPNIETGKRFGFRSWQYDLNDHAAFERWLAGELMRG</sequence>